<dbReference type="CDD" id="cd10787">
    <property type="entry name" value="LamB_YcsF_like"/>
    <property type="match status" value="1"/>
</dbReference>
<dbReference type="GO" id="GO:0017168">
    <property type="term" value="F:5-oxoprolinase (ATP-hydrolyzing) activity"/>
    <property type="evidence" value="ECO:0007669"/>
    <property type="project" value="UniProtKB-UniRule"/>
</dbReference>
<keyword evidence="1" id="KW-0378">Hydrolase</keyword>
<keyword evidence="1" id="KW-0547">Nucleotide-binding</keyword>
<comment type="catalytic activity">
    <reaction evidence="1">
        <text>5-oxo-L-proline + ATP + 2 H2O = L-glutamate + ADP + phosphate + H(+)</text>
        <dbReference type="Rhea" id="RHEA:10348"/>
        <dbReference type="ChEBI" id="CHEBI:15377"/>
        <dbReference type="ChEBI" id="CHEBI:15378"/>
        <dbReference type="ChEBI" id="CHEBI:29985"/>
        <dbReference type="ChEBI" id="CHEBI:30616"/>
        <dbReference type="ChEBI" id="CHEBI:43474"/>
        <dbReference type="ChEBI" id="CHEBI:58402"/>
        <dbReference type="ChEBI" id="CHEBI:456216"/>
        <dbReference type="EC" id="3.5.2.9"/>
    </reaction>
</comment>
<dbReference type="PANTHER" id="PTHR30292:SF0">
    <property type="entry name" value="5-OXOPROLINASE SUBUNIT A"/>
    <property type="match status" value="1"/>
</dbReference>
<dbReference type="EC" id="3.5.2.9" evidence="1"/>
<gene>
    <name evidence="1" type="primary">pxpA</name>
    <name evidence="2" type="ORF">C8261_15190</name>
</gene>
<dbReference type="NCBIfam" id="NF003816">
    <property type="entry name" value="PRK05406.1-5"/>
    <property type="match status" value="1"/>
</dbReference>
<dbReference type="GO" id="GO:0005524">
    <property type="term" value="F:ATP binding"/>
    <property type="evidence" value="ECO:0007669"/>
    <property type="project" value="UniProtKB-UniRule"/>
</dbReference>
<organism evidence="2 3">
    <name type="scientific">Pseudothauera lacus</name>
    <dbReference type="NCBI Taxonomy" id="2136175"/>
    <lineage>
        <taxon>Bacteria</taxon>
        <taxon>Pseudomonadati</taxon>
        <taxon>Pseudomonadota</taxon>
        <taxon>Betaproteobacteria</taxon>
        <taxon>Rhodocyclales</taxon>
        <taxon>Zoogloeaceae</taxon>
        <taxon>Pseudothauera</taxon>
    </lineage>
</organism>
<dbReference type="OrthoDB" id="9773478at2"/>
<dbReference type="HAMAP" id="MF_00691">
    <property type="entry name" value="PxpA"/>
    <property type="match status" value="1"/>
</dbReference>
<keyword evidence="1" id="KW-0067">ATP-binding</keyword>
<protein>
    <recommendedName>
        <fullName evidence="1">5-oxoprolinase subunit A</fullName>
        <shortName evidence="1">5-OPase subunit A</shortName>
        <ecNumber evidence="1">3.5.2.9</ecNumber>
    </recommendedName>
    <alternativeName>
        <fullName evidence="1">5-oxoprolinase (ATP-hydrolyzing) subunit A</fullName>
    </alternativeName>
</protein>
<dbReference type="GO" id="GO:0005975">
    <property type="term" value="P:carbohydrate metabolic process"/>
    <property type="evidence" value="ECO:0007669"/>
    <property type="project" value="InterPro"/>
</dbReference>
<dbReference type="SUPFAM" id="SSF88713">
    <property type="entry name" value="Glycoside hydrolase/deacetylase"/>
    <property type="match status" value="1"/>
</dbReference>
<comment type="caution">
    <text evidence="2">The sequence shown here is derived from an EMBL/GenBank/DDBJ whole genome shotgun (WGS) entry which is preliminary data.</text>
</comment>
<dbReference type="EMBL" id="PZKC01000014">
    <property type="protein sequence ID" value="PTD95356.1"/>
    <property type="molecule type" value="Genomic_DNA"/>
</dbReference>
<proteinExistence type="inferred from homology"/>
<evidence type="ECO:0000313" key="3">
    <source>
        <dbReference type="Proteomes" id="UP000241193"/>
    </source>
</evidence>
<comment type="similarity">
    <text evidence="1">Belongs to the LamB/PxpA family.</text>
</comment>
<comment type="subunit">
    <text evidence="1">Forms a complex composed of PxpA, PxpB and PxpC.</text>
</comment>
<dbReference type="NCBIfam" id="NF003814">
    <property type="entry name" value="PRK05406.1-3"/>
    <property type="match status" value="1"/>
</dbReference>
<reference evidence="2 3" key="2">
    <citation type="submission" date="2018-04" db="EMBL/GenBank/DDBJ databases">
        <title>Thauera lacus sp. nov., isolated from an saline lake in Inner Mongolia, China.</title>
        <authorList>
            <person name="Liang Q.-Y."/>
        </authorList>
    </citation>
    <scope>NUCLEOTIDE SEQUENCE [LARGE SCALE GENOMIC DNA]</scope>
    <source>
        <strain evidence="2 3">D20</strain>
    </source>
</reference>
<keyword evidence="3" id="KW-1185">Reference proteome</keyword>
<dbReference type="InterPro" id="IPR005501">
    <property type="entry name" value="LamB/YcsF/PxpA-like"/>
</dbReference>
<sequence>MKHINLNADLGESFGPWRMGEDAALLQVVASASIACGFHAGDPTVMRRTVRQALDAGASLGAHPGWPDLQGFGRRPMQMSTAEVEALVIYQLGALAALAGAEGGRLSHVKPHGALSNQACADPALAAAIVRAVGAVDAELILLAPALSALARAGEDAGLRVALEIFADRAYADDGSLLPRSEAGAVLHEPAAIAAHVLGMLAAGGVRSARGKILPCRMDSICVHGDTPGAVAAARALRTALEDTGWQIATLPELLR</sequence>
<name>A0A2T4ICA8_9RHOO</name>
<dbReference type="Gene3D" id="3.20.20.370">
    <property type="entry name" value="Glycoside hydrolase/deacetylase"/>
    <property type="match status" value="1"/>
</dbReference>
<reference evidence="2 3" key="1">
    <citation type="submission" date="2018-03" db="EMBL/GenBank/DDBJ databases">
        <authorList>
            <person name="Keele B.F."/>
        </authorList>
    </citation>
    <scope>NUCLEOTIDE SEQUENCE [LARGE SCALE GENOMIC DNA]</scope>
    <source>
        <strain evidence="2 3">D20</strain>
    </source>
</reference>
<evidence type="ECO:0000313" key="2">
    <source>
        <dbReference type="EMBL" id="PTD95356.1"/>
    </source>
</evidence>
<evidence type="ECO:0000256" key="1">
    <source>
        <dbReference type="HAMAP-Rule" id="MF_00691"/>
    </source>
</evidence>
<dbReference type="PANTHER" id="PTHR30292">
    <property type="entry name" value="UNCHARACTERIZED PROTEIN YBGL-RELATED"/>
    <property type="match status" value="1"/>
</dbReference>
<dbReference type="RefSeq" id="WP_107494574.1">
    <property type="nucleotide sequence ID" value="NZ_PZKC01000014.1"/>
</dbReference>
<dbReference type="AlphaFoldDB" id="A0A2T4ICA8"/>
<comment type="function">
    <text evidence="1">Catalyzes the cleavage of 5-oxoproline to form L-glutamate coupled to the hydrolysis of ATP to ADP and inorganic phosphate.</text>
</comment>
<dbReference type="Pfam" id="PF03746">
    <property type="entry name" value="LamB_YcsF"/>
    <property type="match status" value="1"/>
</dbReference>
<dbReference type="InterPro" id="IPR011330">
    <property type="entry name" value="Glyco_hydro/deAcase_b/a-brl"/>
</dbReference>
<accession>A0A2T4ICA8</accession>
<dbReference type="Proteomes" id="UP000241193">
    <property type="component" value="Unassembled WGS sequence"/>
</dbReference>